<evidence type="ECO:0000256" key="2">
    <source>
        <dbReference type="ARBA" id="ARBA00022692"/>
    </source>
</evidence>
<evidence type="ECO:0000256" key="5">
    <source>
        <dbReference type="ARBA" id="ARBA00023010"/>
    </source>
</evidence>
<name>A0ABV4GW14_9ACTN</name>
<organism evidence="9 10">
    <name type="scientific">Kineococcus halophytocola</name>
    <dbReference type="NCBI Taxonomy" id="3234027"/>
    <lineage>
        <taxon>Bacteria</taxon>
        <taxon>Bacillati</taxon>
        <taxon>Actinomycetota</taxon>
        <taxon>Actinomycetes</taxon>
        <taxon>Kineosporiales</taxon>
        <taxon>Kineosporiaceae</taxon>
        <taxon>Kineococcus</taxon>
    </lineage>
</organism>
<dbReference type="PRINTS" id="PR01840">
    <property type="entry name" value="TATCFAMILY"/>
</dbReference>
<comment type="subcellular location">
    <subcellularLocation>
        <location evidence="7">Cell membrane</location>
        <topology evidence="7">Multi-pass membrane protein</topology>
    </subcellularLocation>
    <subcellularLocation>
        <location evidence="1">Membrane</location>
        <topology evidence="1">Multi-pass membrane protein</topology>
    </subcellularLocation>
</comment>
<proteinExistence type="inferred from homology"/>
<keyword evidence="6 7" id="KW-0472">Membrane</keyword>
<feature type="transmembrane region" description="Helical" evidence="7">
    <location>
        <begin position="163"/>
        <end position="191"/>
    </location>
</feature>
<comment type="caution">
    <text evidence="9">The sequence shown here is derived from an EMBL/GenBank/DDBJ whole genome shotgun (WGS) entry which is preliminary data.</text>
</comment>
<evidence type="ECO:0000313" key="10">
    <source>
        <dbReference type="Proteomes" id="UP001565927"/>
    </source>
</evidence>
<dbReference type="PANTHER" id="PTHR30371">
    <property type="entry name" value="SEC-INDEPENDENT PROTEIN TRANSLOCASE PROTEIN TATC"/>
    <property type="match status" value="1"/>
</dbReference>
<dbReference type="Proteomes" id="UP001565927">
    <property type="component" value="Unassembled WGS sequence"/>
</dbReference>
<dbReference type="EMBL" id="JBGFTU010000002">
    <property type="protein sequence ID" value="MEZ0163498.1"/>
    <property type="molecule type" value="Genomic_DNA"/>
</dbReference>
<dbReference type="Pfam" id="PF00902">
    <property type="entry name" value="TatC"/>
    <property type="match status" value="1"/>
</dbReference>
<dbReference type="NCBIfam" id="TIGR00945">
    <property type="entry name" value="tatC"/>
    <property type="match status" value="1"/>
</dbReference>
<dbReference type="RefSeq" id="WP_370439756.1">
    <property type="nucleotide sequence ID" value="NZ_JBGFTU010000002.1"/>
</dbReference>
<evidence type="ECO:0000256" key="6">
    <source>
        <dbReference type="ARBA" id="ARBA00023136"/>
    </source>
</evidence>
<evidence type="ECO:0000256" key="8">
    <source>
        <dbReference type="SAM" id="MobiDB-lite"/>
    </source>
</evidence>
<keyword evidence="5 7" id="KW-0811">Translocation</keyword>
<keyword evidence="7" id="KW-1003">Cell membrane</keyword>
<keyword evidence="10" id="KW-1185">Reference proteome</keyword>
<reference evidence="9 10" key="1">
    <citation type="submission" date="2024-07" db="EMBL/GenBank/DDBJ databases">
        <authorList>
            <person name="Thanompreechachai J."/>
            <person name="Duangmal K."/>
        </authorList>
    </citation>
    <scope>NUCLEOTIDE SEQUENCE [LARGE SCALE GENOMIC DNA]</scope>
    <source>
        <strain evidence="9 10">LSe6-4</strain>
    </source>
</reference>
<feature type="transmembrane region" description="Helical" evidence="7">
    <location>
        <begin position="17"/>
        <end position="35"/>
    </location>
</feature>
<keyword evidence="3 7" id="KW-0653">Protein transport</keyword>
<evidence type="ECO:0000256" key="1">
    <source>
        <dbReference type="ARBA" id="ARBA00004141"/>
    </source>
</evidence>
<feature type="transmembrane region" description="Helical" evidence="7">
    <location>
        <begin position="203"/>
        <end position="220"/>
    </location>
</feature>
<dbReference type="HAMAP" id="MF_00902">
    <property type="entry name" value="TatC"/>
    <property type="match status" value="1"/>
</dbReference>
<dbReference type="InterPro" id="IPR002033">
    <property type="entry name" value="TatC"/>
</dbReference>
<comment type="subunit">
    <text evidence="7">The Tat system comprises two distinct complexes: a TatABC complex, containing multiple copies of TatA, TatB and TatC subunits, and a separate TatA complex, containing only TatA subunits. Substrates initially bind to the TatABC complex, which probably triggers association of the separate TatA complex to form the active translocon.</text>
</comment>
<accession>A0ABV4GW14</accession>
<evidence type="ECO:0000256" key="7">
    <source>
        <dbReference type="HAMAP-Rule" id="MF_00902"/>
    </source>
</evidence>
<dbReference type="PANTHER" id="PTHR30371:SF0">
    <property type="entry name" value="SEC-INDEPENDENT PROTEIN TRANSLOCASE PROTEIN TATC, CHLOROPLASTIC-RELATED"/>
    <property type="match status" value="1"/>
</dbReference>
<sequence>MPLLDHLRELRNRSVKAGVFLVIGSILGWFLWNGWSEAFWRVPSFRGGIFGLLQDPILAEAERRNTLVSINFGQVGSAFDFAVKGAIWVGVLISSPFWLWQFWAFITPGLTRKEKRYAVGFISAAVPLFLAGAAIAYSVLPTAMAFLIGFTPEEGSNVIDAQIYLSFCMRIILAFGLGFLLPVVLVGLNFAHLVSGKTIVKQWRISVFLSFLFSALVTPTSDITTMLLLALPLLLLFGIAMIICVLNDRRRQKNSPEPDYGNLSDDEASTI</sequence>
<feature type="transmembrane region" description="Helical" evidence="7">
    <location>
        <begin position="86"/>
        <end position="106"/>
    </location>
</feature>
<feature type="transmembrane region" description="Helical" evidence="7">
    <location>
        <begin position="226"/>
        <end position="246"/>
    </location>
</feature>
<keyword evidence="2 7" id="KW-0812">Transmembrane</keyword>
<feature type="transmembrane region" description="Helical" evidence="7">
    <location>
        <begin position="118"/>
        <end position="151"/>
    </location>
</feature>
<feature type="region of interest" description="Disordered" evidence="8">
    <location>
        <begin position="252"/>
        <end position="271"/>
    </location>
</feature>
<evidence type="ECO:0000313" key="9">
    <source>
        <dbReference type="EMBL" id="MEZ0163498.1"/>
    </source>
</evidence>
<evidence type="ECO:0000256" key="4">
    <source>
        <dbReference type="ARBA" id="ARBA00022989"/>
    </source>
</evidence>
<comment type="function">
    <text evidence="7">Part of the twin-arginine translocation (Tat) system that transports large folded proteins containing a characteristic twin-arginine motif in their signal peptide across membranes. Together with TatB, TatC is part of a receptor directly interacting with Tat signal peptides.</text>
</comment>
<keyword evidence="4 7" id="KW-1133">Transmembrane helix</keyword>
<evidence type="ECO:0000256" key="3">
    <source>
        <dbReference type="ARBA" id="ARBA00022927"/>
    </source>
</evidence>
<protein>
    <recommendedName>
        <fullName evidence="7">Sec-independent protein translocase protein TatC</fullName>
    </recommendedName>
</protein>
<gene>
    <name evidence="7 9" type="primary">tatC</name>
    <name evidence="9" type="ORF">AB2L27_01815</name>
</gene>
<comment type="similarity">
    <text evidence="7">Belongs to the TatC family.</text>
</comment>
<keyword evidence="7" id="KW-0813">Transport</keyword>